<dbReference type="Pfam" id="PF02902">
    <property type="entry name" value="Peptidase_C48"/>
    <property type="match status" value="1"/>
</dbReference>
<sequence>MPYHTRDATLQPFGIQYRQCQGVTSNVWQFNAKRRLGGSNVINAFCRQLFRENHPARSKRHCFFHCSSKYQNEKRKKVMKDLVLYSFDGAGSAKPLHLTDLLCFPSLWQSHWFLFVVDVMDEKFIFLDSLLSANSD</sequence>
<dbReference type="Gene3D" id="3.40.395.10">
    <property type="entry name" value="Adenoviral Proteinase, Chain A"/>
    <property type="match status" value="1"/>
</dbReference>
<protein>
    <recommendedName>
        <fullName evidence="4">Ubiquitin-like protease family profile domain-containing protein</fullName>
    </recommendedName>
</protein>
<keyword evidence="2" id="KW-0645">Protease</keyword>
<gene>
    <name evidence="5" type="ORF">BRADI_3g38176v3</name>
</gene>
<keyword evidence="7" id="KW-1185">Reference proteome</keyword>
<evidence type="ECO:0000256" key="3">
    <source>
        <dbReference type="ARBA" id="ARBA00022801"/>
    </source>
</evidence>
<evidence type="ECO:0000313" key="5">
    <source>
        <dbReference type="EMBL" id="PNT68278.1"/>
    </source>
</evidence>
<reference evidence="6" key="3">
    <citation type="submission" date="2018-08" db="UniProtKB">
        <authorList>
            <consortium name="EnsemblPlants"/>
        </authorList>
    </citation>
    <scope>IDENTIFICATION</scope>
    <source>
        <strain evidence="6">cv. Bd21</strain>
    </source>
</reference>
<proteinExistence type="inferred from homology"/>
<organism evidence="5">
    <name type="scientific">Brachypodium distachyon</name>
    <name type="common">Purple false brome</name>
    <name type="synonym">Trachynia distachya</name>
    <dbReference type="NCBI Taxonomy" id="15368"/>
    <lineage>
        <taxon>Eukaryota</taxon>
        <taxon>Viridiplantae</taxon>
        <taxon>Streptophyta</taxon>
        <taxon>Embryophyta</taxon>
        <taxon>Tracheophyta</taxon>
        <taxon>Spermatophyta</taxon>
        <taxon>Magnoliopsida</taxon>
        <taxon>Liliopsida</taxon>
        <taxon>Poales</taxon>
        <taxon>Poaceae</taxon>
        <taxon>BOP clade</taxon>
        <taxon>Pooideae</taxon>
        <taxon>Stipodae</taxon>
        <taxon>Brachypodieae</taxon>
        <taxon>Brachypodium</taxon>
    </lineage>
</organism>
<dbReference type="EMBL" id="CM000882">
    <property type="protein sequence ID" value="PNT68278.1"/>
    <property type="molecule type" value="Genomic_DNA"/>
</dbReference>
<reference evidence="5" key="2">
    <citation type="submission" date="2017-06" db="EMBL/GenBank/DDBJ databases">
        <title>WGS assembly of Brachypodium distachyon.</title>
        <authorList>
            <consortium name="The International Brachypodium Initiative"/>
            <person name="Lucas S."/>
            <person name="Harmon-Smith M."/>
            <person name="Lail K."/>
            <person name="Tice H."/>
            <person name="Grimwood J."/>
            <person name="Bruce D."/>
            <person name="Barry K."/>
            <person name="Shu S."/>
            <person name="Lindquist E."/>
            <person name="Wang M."/>
            <person name="Pitluck S."/>
            <person name="Vogel J.P."/>
            <person name="Garvin D.F."/>
            <person name="Mockler T.C."/>
            <person name="Schmutz J."/>
            <person name="Rokhsar D."/>
            <person name="Bevan M.W."/>
        </authorList>
    </citation>
    <scope>NUCLEOTIDE SEQUENCE</scope>
    <source>
        <strain evidence="5">Bd21</strain>
    </source>
</reference>
<reference evidence="5 6" key="1">
    <citation type="journal article" date="2010" name="Nature">
        <title>Genome sequencing and analysis of the model grass Brachypodium distachyon.</title>
        <authorList>
            <consortium name="International Brachypodium Initiative"/>
        </authorList>
    </citation>
    <scope>NUCLEOTIDE SEQUENCE [LARGE SCALE GENOMIC DNA]</scope>
    <source>
        <strain evidence="5 6">Bd21</strain>
    </source>
</reference>
<keyword evidence="3" id="KW-0378">Hydrolase</keyword>
<dbReference type="InParanoid" id="A0A2K2D1Y2"/>
<comment type="similarity">
    <text evidence="1">Belongs to the peptidase C48 family.</text>
</comment>
<dbReference type="AlphaFoldDB" id="A0A2K2D1Y2"/>
<evidence type="ECO:0000313" key="6">
    <source>
        <dbReference type="EnsemblPlants" id="PNT68278"/>
    </source>
</evidence>
<dbReference type="GO" id="GO:0016929">
    <property type="term" value="F:deSUMOylase activity"/>
    <property type="evidence" value="ECO:0000318"/>
    <property type="project" value="GO_Central"/>
</dbReference>
<dbReference type="Proteomes" id="UP000008810">
    <property type="component" value="Chromosome 3"/>
</dbReference>
<accession>A0A2K2D1Y2</accession>
<dbReference type="GO" id="GO:0016926">
    <property type="term" value="P:protein desumoylation"/>
    <property type="evidence" value="ECO:0000318"/>
    <property type="project" value="GO_Central"/>
</dbReference>
<dbReference type="InterPro" id="IPR003653">
    <property type="entry name" value="Peptidase_C48_C"/>
</dbReference>
<dbReference type="SUPFAM" id="SSF54001">
    <property type="entry name" value="Cysteine proteinases"/>
    <property type="match status" value="1"/>
</dbReference>
<dbReference type="EnsemblPlants" id="PNT68278">
    <property type="protein sequence ID" value="PNT68278"/>
    <property type="gene ID" value="BRADI_3g38176v3"/>
</dbReference>
<dbReference type="GO" id="GO:0005634">
    <property type="term" value="C:nucleus"/>
    <property type="evidence" value="ECO:0000318"/>
    <property type="project" value="GO_Central"/>
</dbReference>
<dbReference type="OrthoDB" id="696486at2759"/>
<name>A0A2K2D1Y2_BRADI</name>
<evidence type="ECO:0000259" key="4">
    <source>
        <dbReference type="Pfam" id="PF02902"/>
    </source>
</evidence>
<evidence type="ECO:0000256" key="2">
    <source>
        <dbReference type="ARBA" id="ARBA00022670"/>
    </source>
</evidence>
<dbReference type="Gramene" id="PNT68278">
    <property type="protein sequence ID" value="PNT68278"/>
    <property type="gene ID" value="BRADI_3g38176v3"/>
</dbReference>
<dbReference type="InterPro" id="IPR038765">
    <property type="entry name" value="Papain-like_cys_pep_sf"/>
</dbReference>
<evidence type="ECO:0000313" key="7">
    <source>
        <dbReference type="Proteomes" id="UP000008810"/>
    </source>
</evidence>
<evidence type="ECO:0000256" key="1">
    <source>
        <dbReference type="ARBA" id="ARBA00005234"/>
    </source>
</evidence>
<dbReference type="GO" id="GO:0006508">
    <property type="term" value="P:proteolysis"/>
    <property type="evidence" value="ECO:0007669"/>
    <property type="project" value="UniProtKB-KW"/>
</dbReference>
<feature type="domain" description="Ubiquitin-like protease family profile" evidence="4">
    <location>
        <begin position="93"/>
        <end position="135"/>
    </location>
</feature>